<proteinExistence type="predicted"/>
<comment type="subcellular location">
    <subcellularLocation>
        <location evidence="1">Membrane</location>
        <topology evidence="1">Multi-pass membrane protein</topology>
    </subcellularLocation>
</comment>
<dbReference type="Gene3D" id="3.30.750.24">
    <property type="entry name" value="STAS domain"/>
    <property type="match status" value="1"/>
</dbReference>
<feature type="transmembrane region" description="Helical" evidence="5">
    <location>
        <begin position="179"/>
        <end position="201"/>
    </location>
</feature>
<name>A0A137PIK9_CONC2</name>
<dbReference type="GO" id="GO:0055085">
    <property type="term" value="P:transmembrane transport"/>
    <property type="evidence" value="ECO:0007669"/>
    <property type="project" value="InterPro"/>
</dbReference>
<feature type="transmembrane region" description="Helical" evidence="5">
    <location>
        <begin position="348"/>
        <end position="366"/>
    </location>
</feature>
<dbReference type="GO" id="GO:0016020">
    <property type="term" value="C:membrane"/>
    <property type="evidence" value="ECO:0007669"/>
    <property type="project" value="UniProtKB-SubCell"/>
</dbReference>
<feature type="transmembrane region" description="Helical" evidence="5">
    <location>
        <begin position="439"/>
        <end position="455"/>
    </location>
</feature>
<dbReference type="Pfam" id="PF01740">
    <property type="entry name" value="STAS"/>
    <property type="match status" value="1"/>
</dbReference>
<dbReference type="InterPro" id="IPR036513">
    <property type="entry name" value="STAS_dom_sf"/>
</dbReference>
<evidence type="ECO:0000313" key="8">
    <source>
        <dbReference type="Proteomes" id="UP000070444"/>
    </source>
</evidence>
<evidence type="ECO:0000259" key="6">
    <source>
        <dbReference type="PROSITE" id="PS50801"/>
    </source>
</evidence>
<feature type="transmembrane region" description="Helical" evidence="5">
    <location>
        <begin position="119"/>
        <end position="136"/>
    </location>
</feature>
<feature type="transmembrane region" description="Helical" evidence="5">
    <location>
        <begin position="386"/>
        <end position="406"/>
    </location>
</feature>
<dbReference type="Pfam" id="PF00916">
    <property type="entry name" value="Sulfate_transp"/>
    <property type="match status" value="1"/>
</dbReference>
<dbReference type="SUPFAM" id="SSF52091">
    <property type="entry name" value="SpoIIaa-like"/>
    <property type="match status" value="1"/>
</dbReference>
<keyword evidence="3 5" id="KW-1133">Transmembrane helix</keyword>
<evidence type="ECO:0000256" key="2">
    <source>
        <dbReference type="ARBA" id="ARBA00022692"/>
    </source>
</evidence>
<dbReference type="InterPro" id="IPR001902">
    <property type="entry name" value="SLC26A/SulP_fam"/>
</dbReference>
<dbReference type="NCBIfam" id="TIGR00815">
    <property type="entry name" value="sulP"/>
    <property type="match status" value="1"/>
</dbReference>
<evidence type="ECO:0000256" key="1">
    <source>
        <dbReference type="ARBA" id="ARBA00004141"/>
    </source>
</evidence>
<dbReference type="STRING" id="796925.A0A137PIK9"/>
<evidence type="ECO:0000313" key="7">
    <source>
        <dbReference type="EMBL" id="KXN74838.1"/>
    </source>
</evidence>
<dbReference type="InterPro" id="IPR002645">
    <property type="entry name" value="STAS_dom"/>
</dbReference>
<organism evidence="7 8">
    <name type="scientific">Conidiobolus coronatus (strain ATCC 28846 / CBS 209.66 / NRRL 28638)</name>
    <name type="common">Delacroixia coronata</name>
    <dbReference type="NCBI Taxonomy" id="796925"/>
    <lineage>
        <taxon>Eukaryota</taxon>
        <taxon>Fungi</taxon>
        <taxon>Fungi incertae sedis</taxon>
        <taxon>Zoopagomycota</taxon>
        <taxon>Entomophthoromycotina</taxon>
        <taxon>Entomophthoromycetes</taxon>
        <taxon>Entomophthorales</taxon>
        <taxon>Ancylistaceae</taxon>
        <taxon>Conidiobolus</taxon>
    </lineage>
</organism>
<dbReference type="PANTHER" id="PTHR11814">
    <property type="entry name" value="SULFATE TRANSPORTER"/>
    <property type="match status" value="1"/>
</dbReference>
<dbReference type="CDD" id="cd07042">
    <property type="entry name" value="STAS_SulP_like_sulfate_transporter"/>
    <property type="match status" value="1"/>
</dbReference>
<dbReference type="PROSITE" id="PS50801">
    <property type="entry name" value="STAS"/>
    <property type="match status" value="1"/>
</dbReference>
<sequence length="749" mass="82251">MTIETLKVDHSPYHNDTEYVNPLKPTEIKKVAGSLATTIRNGAPEYFLSFVPSIKWLPKYNRRWLVGDAIAGLTVGAMVVPQSLAYAKLAGLPVEYGLYTGFVGVMLYAAFGTSREISVGPTAVLSLMVGTVVHDVTSRSNFTPVDVALALTFMSSLITLFLGIFRLGIVMDLIPNPVIIGFTTGSAFTIVLGQIATLLGIPNVSSNDSTHIIIRNIFVNLKNLNWVDLVFGLSAVTFLLLIALVSKKLSKRFRWAHYLQISSNAITVILFTLITYLVFLGNPKLNLKIVKTVPQGFRIGHVPVDPDLWSTIGVQLLPTTIVCILEHVALCKAFARQSGYQVDSSQEMFALGATNLVATFFSAYPATGSFSRSAVKSRSGVRTPFAGMWTGALVLMALGFLTPAFYYIPNPVLSAIIVTSASSLITDMDTLVNLYKVQPLDFLVCIAGILVTFFAGSEAGIGAAVGLSFLILLLRLARPQLYTLKNLVDRPNVYVDTAHTDHKTETTIPGVVIIKPQESLIFPNVDYFRDVVIDKVLIDTRSGAVPLPVHEKLWSEDLEARGEKLRAKRAKLSKTPIVETTSLPLLKAVIFDFSAVNQIDSSGLQGLFDLRDMLSKYAGADKNKSDTIDLDTAKIQFNKEEEAKAETEKITEDFEHRIESPSSSITYEEASQFEFHFVTLHRDVQRVLELSKITTPISPILPVNFEYPENTPLVGKGPSKFVHLTVQDAVDQIKLDLDIFQRAATPARD</sequence>
<dbReference type="AlphaFoldDB" id="A0A137PIK9"/>
<dbReference type="OrthoDB" id="288203at2759"/>
<feature type="transmembrane region" description="Helical" evidence="5">
    <location>
        <begin position="148"/>
        <end position="167"/>
    </location>
</feature>
<gene>
    <name evidence="7" type="ORF">CONCODRAFT_76703</name>
</gene>
<keyword evidence="4 5" id="KW-0472">Membrane</keyword>
<protein>
    <submittedName>
        <fullName evidence="7">Sulfate permease</fullName>
    </submittedName>
</protein>
<feature type="transmembrane region" description="Helical" evidence="5">
    <location>
        <begin position="64"/>
        <end position="84"/>
    </location>
</feature>
<feature type="domain" description="STAS" evidence="6">
    <location>
        <begin position="501"/>
        <end position="619"/>
    </location>
</feature>
<dbReference type="OMA" id="TRGESMF"/>
<keyword evidence="8" id="KW-1185">Reference proteome</keyword>
<feature type="transmembrane region" description="Helical" evidence="5">
    <location>
        <begin position="96"/>
        <end position="112"/>
    </location>
</feature>
<dbReference type="Proteomes" id="UP000070444">
    <property type="component" value="Unassembled WGS sequence"/>
</dbReference>
<evidence type="ECO:0000256" key="3">
    <source>
        <dbReference type="ARBA" id="ARBA00022989"/>
    </source>
</evidence>
<keyword evidence="2 5" id="KW-0812">Transmembrane</keyword>
<evidence type="ECO:0000256" key="5">
    <source>
        <dbReference type="SAM" id="Phobius"/>
    </source>
</evidence>
<evidence type="ECO:0000256" key="4">
    <source>
        <dbReference type="ARBA" id="ARBA00023136"/>
    </source>
</evidence>
<dbReference type="EMBL" id="KQ964420">
    <property type="protein sequence ID" value="KXN74838.1"/>
    <property type="molecule type" value="Genomic_DNA"/>
</dbReference>
<accession>A0A137PIK9</accession>
<reference evidence="7 8" key="1">
    <citation type="journal article" date="2015" name="Genome Biol. Evol.">
        <title>Phylogenomic analyses indicate that early fungi evolved digesting cell walls of algal ancestors of land plants.</title>
        <authorList>
            <person name="Chang Y."/>
            <person name="Wang S."/>
            <person name="Sekimoto S."/>
            <person name="Aerts A.L."/>
            <person name="Choi C."/>
            <person name="Clum A."/>
            <person name="LaButti K.M."/>
            <person name="Lindquist E.A."/>
            <person name="Yee Ngan C."/>
            <person name="Ohm R.A."/>
            <person name="Salamov A.A."/>
            <person name="Grigoriev I.V."/>
            <person name="Spatafora J.W."/>
            <person name="Berbee M.L."/>
        </authorList>
    </citation>
    <scope>NUCLEOTIDE SEQUENCE [LARGE SCALE GENOMIC DNA]</scope>
    <source>
        <strain evidence="7 8">NRRL 28638</strain>
    </source>
</reference>
<dbReference type="InterPro" id="IPR011547">
    <property type="entry name" value="SLC26A/SulP_dom"/>
</dbReference>
<feature type="transmembrane region" description="Helical" evidence="5">
    <location>
        <begin position="226"/>
        <end position="246"/>
    </location>
</feature>
<feature type="transmembrane region" description="Helical" evidence="5">
    <location>
        <begin position="258"/>
        <end position="279"/>
    </location>
</feature>